<proteinExistence type="predicted"/>
<organism evidence="1 2">
    <name type="scientific">Argiope bruennichi</name>
    <name type="common">Wasp spider</name>
    <name type="synonym">Aranea bruennichi</name>
    <dbReference type="NCBI Taxonomy" id="94029"/>
    <lineage>
        <taxon>Eukaryota</taxon>
        <taxon>Metazoa</taxon>
        <taxon>Ecdysozoa</taxon>
        <taxon>Arthropoda</taxon>
        <taxon>Chelicerata</taxon>
        <taxon>Arachnida</taxon>
        <taxon>Araneae</taxon>
        <taxon>Araneomorphae</taxon>
        <taxon>Entelegynae</taxon>
        <taxon>Araneoidea</taxon>
        <taxon>Araneidae</taxon>
        <taxon>Argiope</taxon>
    </lineage>
</organism>
<dbReference type="EMBL" id="JABXBU010002227">
    <property type="protein sequence ID" value="KAF8773030.1"/>
    <property type="molecule type" value="Genomic_DNA"/>
</dbReference>
<name>A0A8T0EGX1_ARGBR</name>
<protein>
    <submittedName>
        <fullName evidence="1">Uncharacterized protein</fullName>
    </submittedName>
</protein>
<sequence>MTTKPSEEKKGRHLRSALFHAGDSTDANSSRHHICERILRDVMFALRKGDFMHVRQLSDEDCRTVGPLGFFSLSGYVTLLRPVPVTISSLILFPPVSDSSFLFNSPRPALSYERLRQLLTFPIYYSGRATQEKRREVKCNKNSILARSLSGAKSSDQYAKSGTLLAMSAFRSRATAPAGVGARPFLAPVAGTSY</sequence>
<keyword evidence="2" id="KW-1185">Reference proteome</keyword>
<accession>A0A8T0EGX1</accession>
<comment type="caution">
    <text evidence="1">The sequence shown here is derived from an EMBL/GenBank/DDBJ whole genome shotgun (WGS) entry which is preliminary data.</text>
</comment>
<dbReference type="Proteomes" id="UP000807504">
    <property type="component" value="Unassembled WGS sequence"/>
</dbReference>
<evidence type="ECO:0000313" key="1">
    <source>
        <dbReference type="EMBL" id="KAF8773030.1"/>
    </source>
</evidence>
<evidence type="ECO:0000313" key="2">
    <source>
        <dbReference type="Proteomes" id="UP000807504"/>
    </source>
</evidence>
<dbReference type="AlphaFoldDB" id="A0A8T0EGX1"/>
<reference evidence="1" key="2">
    <citation type="submission" date="2020-06" db="EMBL/GenBank/DDBJ databases">
        <authorList>
            <person name="Sheffer M."/>
        </authorList>
    </citation>
    <scope>NUCLEOTIDE SEQUENCE</scope>
</reference>
<gene>
    <name evidence="1" type="ORF">HNY73_015725</name>
</gene>
<reference evidence="1" key="1">
    <citation type="journal article" date="2020" name="bioRxiv">
        <title>Chromosome-level reference genome of the European wasp spider Argiope bruennichi: a resource for studies on range expansion and evolutionary adaptation.</title>
        <authorList>
            <person name="Sheffer M.M."/>
            <person name="Hoppe A."/>
            <person name="Krehenwinkel H."/>
            <person name="Uhl G."/>
            <person name="Kuss A.W."/>
            <person name="Jensen L."/>
            <person name="Jensen C."/>
            <person name="Gillespie R.G."/>
            <person name="Hoff K.J."/>
            <person name="Prost S."/>
        </authorList>
    </citation>
    <scope>NUCLEOTIDE SEQUENCE</scope>
</reference>